<dbReference type="FunFam" id="3.90.1750.10:FF:000004">
    <property type="entry name" value="E3 ubiquitin-protein ligase HECW2 isoform X1"/>
    <property type="match status" value="1"/>
</dbReference>
<dbReference type="SMART" id="SM00456">
    <property type="entry name" value="WW"/>
    <property type="match status" value="2"/>
</dbReference>
<evidence type="ECO:0000256" key="12">
    <source>
        <dbReference type="SAM" id="MobiDB-lite"/>
    </source>
</evidence>
<keyword evidence="9 10" id="KW-0833">Ubl conjugation pathway</keyword>
<evidence type="ECO:0000313" key="15">
    <source>
        <dbReference type="EMBL" id="KAL2087646.1"/>
    </source>
</evidence>
<comment type="catalytic activity">
    <reaction evidence="1">
        <text>S-ubiquitinyl-[E2 ubiquitin-conjugating enzyme]-L-cysteine + [acceptor protein]-L-lysine = [E2 ubiquitin-conjugating enzyme]-L-cysteine + N(6)-ubiquitinyl-[acceptor protein]-L-lysine.</text>
        <dbReference type="EC" id="2.3.2.26"/>
    </reaction>
</comment>
<dbReference type="Pfam" id="PF00632">
    <property type="entry name" value="HECT"/>
    <property type="match status" value="1"/>
</dbReference>
<evidence type="ECO:0000259" key="14">
    <source>
        <dbReference type="PROSITE" id="PS50237"/>
    </source>
</evidence>
<dbReference type="InterPro" id="IPR050409">
    <property type="entry name" value="E3_ubiq-protein_ligase"/>
</dbReference>
<dbReference type="InterPro" id="IPR035983">
    <property type="entry name" value="Hect_E3_ubiquitin_ligase"/>
</dbReference>
<evidence type="ECO:0000313" key="16">
    <source>
        <dbReference type="Proteomes" id="UP001591681"/>
    </source>
</evidence>
<feature type="active site" description="Glycyl thioester intermediate" evidence="10">
    <location>
        <position position="1319"/>
    </location>
</feature>
<evidence type="ECO:0000256" key="1">
    <source>
        <dbReference type="ARBA" id="ARBA00000885"/>
    </source>
</evidence>
<dbReference type="EC" id="2.3.2.26" evidence="4"/>
<dbReference type="PANTHER" id="PTHR11254:SF127">
    <property type="entry name" value="E3 UBIQUITIN-PROTEIN LIGASE HECW2"/>
    <property type="match status" value="1"/>
</dbReference>
<feature type="region of interest" description="Disordered" evidence="12">
    <location>
        <begin position="940"/>
        <end position="966"/>
    </location>
</feature>
<feature type="domain" description="WW" evidence="13">
    <location>
        <begin position="713"/>
        <end position="746"/>
    </location>
</feature>
<comment type="subcellular location">
    <subcellularLocation>
        <location evidence="2">Cytoplasm</location>
    </subcellularLocation>
</comment>
<feature type="region of interest" description="Disordered" evidence="12">
    <location>
        <begin position="223"/>
        <end position="311"/>
    </location>
</feature>
<feature type="region of interest" description="Disordered" evidence="12">
    <location>
        <begin position="791"/>
        <end position="849"/>
    </location>
</feature>
<dbReference type="Proteomes" id="UP001591681">
    <property type="component" value="Unassembled WGS sequence"/>
</dbReference>
<sequence>MSWKSRSRTSLPKVAQSSSAFWVSSRPIIKRFLGQLTIPVQRLLERHASGDQPVSYTLCRRLPTEHVSGQLQFRVEITSTGHEDVIGPILGASSMNGDPGSPSDDEDVLHPSSASRFLHGPSPTGSEGSLHGEGLLHNGDGGFRGEDDRLRDLRAGANGGVEMAELGAAGGHTHRQVSLNDYLDAIEAPKGPGERPLGGASPKLRSSFPTDTRLNAMLHIDSDEDEEGASARSGADAQPSPLTSGGAAAPTTTPAPTPSSASAAAAEGHTSTSSEQEQGEGAKKTENQQGETTAVEGANAEAAASTEPASTGAAAAAATATASAAETPPGAVDTGAAATAAAAETGETRETVETEGESSREERAQERGGEEAGATATGAPQGPQPVASTTQAQEGEGQTKEASNNRSVEAESSEEPRGGDTTETTPSNNVNITDEGGGGGGGGATAASSQSGQENAEEEEGEEVWQRRRSLQAARSVSQEEEARSAEASGTTAESGAVAMETDGELAAGGQVNGHPPVRSLPSVRHEISRYQRVDEPLPPNWEARIDSHGRIFYVDHVNRTTTWQRPTAPPAPQVLQRSNSIQQMEQLNRRYQSIRRTMTNERTDEQAAEMPPEDSELMHHAIPEYRRDSGVTPSSSRSRLSLLLQSPSAKFLTSPDFFAVLHSNPSAYRLFTSNTCLKHMISKVRRDAHNFERYQHNRDLVTFLNLFANKQLELPRGWEMKHDHTGKPFFVDHNCRSTTFIDPRLPLQSARPSSLLAHRQHLSRQRSHSAGEVSTRRMVSPASLLLTAHAQPSQPISKRPSASHSQVGQSANDPLLPSPFTSHRQVGDDPRHVGPPVLPRPSNTFNNRNQCQDVVPTAYNDKIVAFLRQPNIFEILQERQPELIRNHSLREKVQFIRNEGASGLARLSSDADLVILLSLFEEEVMSYVPPHALLHPSYCQSPRGSPVSSPQNSPGTQRANARAPAPYKRDFEAKLRNFYRKLETKGYGQGPGKVKLIIRRDHLLEDAFNQIMCYSRKDLQRSKLYVSFVGEEGLDYSGPSREFFFLVSRELFNPYYGLFEYSANDTYTVQISPMSAFVDNHHEWFRFSGRILGLALIHQYLLDAFFTRPFYKGLLRIPCDLSDLEYLDEEFHQSLQWMKDNDIEDILDLTFTVNEEVFGQITERELKPGGANIPVCEKNKKEYIERMVKWRIERGVVQQTESLVRGFYEVVDARLVSVFDARELELVIAGTAEIDLADWRNNTEYRGGYHDNHIVIRWFWAAVERFNNEQRLRLLQFVTGTSSIPYEGFASLRGSNGPRRFCVEKWGKITSLPRAHTCFNRLDLPPYPSFSMLYEKMLTAVEETSTFGLE</sequence>
<feature type="region of interest" description="Disordered" evidence="12">
    <location>
        <begin position="89"/>
        <end position="147"/>
    </location>
</feature>
<organism evidence="15 16">
    <name type="scientific">Coilia grayii</name>
    <name type="common">Gray's grenadier anchovy</name>
    <dbReference type="NCBI Taxonomy" id="363190"/>
    <lineage>
        <taxon>Eukaryota</taxon>
        <taxon>Metazoa</taxon>
        <taxon>Chordata</taxon>
        <taxon>Craniata</taxon>
        <taxon>Vertebrata</taxon>
        <taxon>Euteleostomi</taxon>
        <taxon>Actinopterygii</taxon>
        <taxon>Neopterygii</taxon>
        <taxon>Teleostei</taxon>
        <taxon>Clupei</taxon>
        <taxon>Clupeiformes</taxon>
        <taxon>Clupeoidei</taxon>
        <taxon>Engraulidae</taxon>
        <taxon>Coilinae</taxon>
        <taxon>Coilia</taxon>
    </lineage>
</organism>
<evidence type="ECO:0000256" key="4">
    <source>
        <dbReference type="ARBA" id="ARBA00012485"/>
    </source>
</evidence>
<dbReference type="PROSITE" id="PS50237">
    <property type="entry name" value="HECT"/>
    <property type="match status" value="1"/>
</dbReference>
<evidence type="ECO:0000256" key="11">
    <source>
        <dbReference type="SAM" id="Coils"/>
    </source>
</evidence>
<feature type="compositionally biased region" description="Low complexity" evidence="12">
    <location>
        <begin position="243"/>
        <end position="274"/>
    </location>
</feature>
<reference evidence="15 16" key="1">
    <citation type="submission" date="2024-09" db="EMBL/GenBank/DDBJ databases">
        <title>A chromosome-level genome assembly of Gray's grenadier anchovy, Coilia grayii.</title>
        <authorList>
            <person name="Fu Z."/>
        </authorList>
    </citation>
    <scope>NUCLEOTIDE SEQUENCE [LARGE SCALE GENOMIC DNA]</scope>
    <source>
        <strain evidence="15">G4</strain>
        <tissue evidence="15">Muscle</tissue>
    </source>
</reference>
<dbReference type="FunFam" id="3.90.1750.10:FF:000036">
    <property type="entry name" value="E3 ubiquitin-protein ligase HECW2"/>
    <property type="match status" value="1"/>
</dbReference>
<evidence type="ECO:0000256" key="3">
    <source>
        <dbReference type="ARBA" id="ARBA00004906"/>
    </source>
</evidence>
<gene>
    <name evidence="15" type="ORF">ACEWY4_016474</name>
</gene>
<feature type="compositionally biased region" description="Low complexity" evidence="12">
    <location>
        <begin position="125"/>
        <end position="137"/>
    </location>
</feature>
<evidence type="ECO:0000256" key="9">
    <source>
        <dbReference type="ARBA" id="ARBA00022786"/>
    </source>
</evidence>
<dbReference type="Gene3D" id="3.30.2160.10">
    <property type="entry name" value="Hect, E3 ligase catalytic domain"/>
    <property type="match status" value="1"/>
</dbReference>
<evidence type="ECO:0000256" key="10">
    <source>
        <dbReference type="PROSITE-ProRule" id="PRU00104"/>
    </source>
</evidence>
<dbReference type="PANTHER" id="PTHR11254">
    <property type="entry name" value="HECT DOMAIN UBIQUITIN-PROTEIN LIGASE"/>
    <property type="match status" value="1"/>
</dbReference>
<evidence type="ECO:0000256" key="2">
    <source>
        <dbReference type="ARBA" id="ARBA00004496"/>
    </source>
</evidence>
<feature type="coiled-coil region" evidence="11">
    <location>
        <begin position="578"/>
        <end position="605"/>
    </location>
</feature>
<dbReference type="Gene3D" id="2.20.70.10">
    <property type="match status" value="2"/>
</dbReference>
<protein>
    <recommendedName>
        <fullName evidence="4">HECT-type E3 ubiquitin transferase</fullName>
        <ecNumber evidence="4">2.3.2.26</ecNumber>
    </recommendedName>
</protein>
<accession>A0ABD1JLN9</accession>
<comment type="caution">
    <text evidence="15">The sequence shown here is derived from an EMBL/GenBank/DDBJ whole genome shotgun (WGS) entry which is preliminary data.</text>
</comment>
<feature type="compositionally biased region" description="Low complexity" evidence="12">
    <location>
        <begin position="486"/>
        <end position="496"/>
    </location>
</feature>
<dbReference type="CDD" id="cd00078">
    <property type="entry name" value="HECTc"/>
    <property type="match status" value="1"/>
</dbReference>
<dbReference type="Gene3D" id="3.30.2410.10">
    <property type="entry name" value="Hect, E3 ligase catalytic domain"/>
    <property type="match status" value="1"/>
</dbReference>
<dbReference type="Pfam" id="PF18436">
    <property type="entry name" value="HECW1_helix"/>
    <property type="match status" value="1"/>
</dbReference>
<comment type="pathway">
    <text evidence="3">Protein modification; protein ubiquitination.</text>
</comment>
<evidence type="ECO:0000256" key="8">
    <source>
        <dbReference type="ARBA" id="ARBA00022737"/>
    </source>
</evidence>
<dbReference type="SUPFAM" id="SSF51045">
    <property type="entry name" value="WW domain"/>
    <property type="match status" value="2"/>
</dbReference>
<feature type="compositionally biased region" description="Polar residues" evidence="12">
    <location>
        <begin position="421"/>
        <end position="432"/>
    </location>
</feature>
<keyword evidence="6" id="KW-0597">Phosphoprotein</keyword>
<dbReference type="InterPro" id="IPR036020">
    <property type="entry name" value="WW_dom_sf"/>
</dbReference>
<feature type="compositionally biased region" description="Basic residues" evidence="12">
    <location>
        <begin position="759"/>
        <end position="768"/>
    </location>
</feature>
<feature type="domain" description="HECT" evidence="14">
    <location>
        <begin position="1016"/>
        <end position="1351"/>
    </location>
</feature>
<dbReference type="InterPro" id="IPR001202">
    <property type="entry name" value="WW_dom"/>
</dbReference>
<feature type="compositionally biased region" description="Polar residues" evidence="12">
    <location>
        <begin position="791"/>
        <end position="813"/>
    </location>
</feature>
<dbReference type="GO" id="GO:0005737">
    <property type="term" value="C:cytoplasm"/>
    <property type="evidence" value="ECO:0007669"/>
    <property type="project" value="UniProtKB-SubCell"/>
</dbReference>
<dbReference type="SMART" id="SM00119">
    <property type="entry name" value="HECTc"/>
    <property type="match status" value="1"/>
</dbReference>
<dbReference type="EMBL" id="JBHFQA010000014">
    <property type="protein sequence ID" value="KAL2087646.1"/>
    <property type="molecule type" value="Genomic_DNA"/>
</dbReference>
<evidence type="ECO:0000256" key="7">
    <source>
        <dbReference type="ARBA" id="ARBA00022679"/>
    </source>
</evidence>
<feature type="region of interest" description="Disordered" evidence="12">
    <location>
        <begin position="186"/>
        <end position="210"/>
    </location>
</feature>
<dbReference type="GO" id="GO:0061630">
    <property type="term" value="F:ubiquitin protein ligase activity"/>
    <property type="evidence" value="ECO:0007669"/>
    <property type="project" value="UniProtKB-EC"/>
</dbReference>
<dbReference type="FunFam" id="3.30.2160.10:FF:000005">
    <property type="entry name" value="E3 ubiquitin-protein ligase HECW2 isoform X1"/>
    <property type="match status" value="1"/>
</dbReference>
<feature type="compositionally biased region" description="Polar residues" evidence="12">
    <location>
        <begin position="940"/>
        <end position="960"/>
    </location>
</feature>
<name>A0ABD1JLN9_9TELE</name>
<dbReference type="InterPro" id="IPR000569">
    <property type="entry name" value="HECT_dom"/>
</dbReference>
<keyword evidence="11" id="KW-0175">Coiled coil</keyword>
<keyword evidence="5" id="KW-0963">Cytoplasm</keyword>
<evidence type="ECO:0000256" key="5">
    <source>
        <dbReference type="ARBA" id="ARBA00022490"/>
    </source>
</evidence>
<keyword evidence="7" id="KW-0808">Transferase</keyword>
<evidence type="ECO:0000256" key="6">
    <source>
        <dbReference type="ARBA" id="ARBA00022553"/>
    </source>
</evidence>
<dbReference type="PROSITE" id="PS50020">
    <property type="entry name" value="WW_DOMAIN_2"/>
    <property type="match status" value="2"/>
</dbReference>
<dbReference type="Pfam" id="PF00397">
    <property type="entry name" value="WW"/>
    <property type="match status" value="1"/>
</dbReference>
<dbReference type="SUPFAM" id="SSF56204">
    <property type="entry name" value="Hect, E3 ligase catalytic domain"/>
    <property type="match status" value="1"/>
</dbReference>
<proteinExistence type="predicted"/>
<feature type="compositionally biased region" description="Low complexity" evidence="12">
    <location>
        <begin position="291"/>
        <end position="311"/>
    </location>
</feature>
<feature type="region of interest" description="Disordered" evidence="12">
    <location>
        <begin position="753"/>
        <end position="779"/>
    </location>
</feature>
<dbReference type="Gene3D" id="3.90.1750.10">
    <property type="entry name" value="Hect, E3 ligase catalytic domains"/>
    <property type="match status" value="1"/>
</dbReference>
<feature type="domain" description="WW" evidence="13">
    <location>
        <begin position="536"/>
        <end position="569"/>
    </location>
</feature>
<dbReference type="CDD" id="cd00201">
    <property type="entry name" value="WW"/>
    <property type="match status" value="2"/>
</dbReference>
<feature type="compositionally biased region" description="Low complexity" evidence="12">
    <location>
        <begin position="372"/>
        <end position="385"/>
    </location>
</feature>
<dbReference type="FunFam" id="3.30.2410.10:FF:000002">
    <property type="entry name" value="E3 ubiquitin-protein ligase HECW2"/>
    <property type="match status" value="1"/>
</dbReference>
<feature type="compositionally biased region" description="Basic and acidic residues" evidence="12">
    <location>
        <begin position="346"/>
        <end position="370"/>
    </location>
</feature>
<dbReference type="FunFam" id="2.20.70.10:FF:000048">
    <property type="entry name" value="HECT, C2 and WW domain-containing E3 ubiquitin protein ligase 1"/>
    <property type="match status" value="1"/>
</dbReference>
<evidence type="ECO:0000259" key="13">
    <source>
        <dbReference type="PROSITE" id="PS50020"/>
    </source>
</evidence>
<dbReference type="FunFam" id="2.20.70.10:FF:000007">
    <property type="entry name" value="E3 ubiquitin-protein ligase HECW2 isoform X1"/>
    <property type="match status" value="1"/>
</dbReference>
<feature type="compositionally biased region" description="Low complexity" evidence="12">
    <location>
        <begin position="325"/>
        <end position="345"/>
    </location>
</feature>
<keyword evidence="8" id="KW-0677">Repeat</keyword>
<dbReference type="InterPro" id="IPR040524">
    <property type="entry name" value="HECW1_helix"/>
</dbReference>
<feature type="compositionally biased region" description="Gly residues" evidence="12">
    <location>
        <begin position="435"/>
        <end position="444"/>
    </location>
</feature>
<keyword evidence="16" id="KW-1185">Reference proteome</keyword>
<dbReference type="PROSITE" id="PS01159">
    <property type="entry name" value="WW_DOMAIN_1"/>
    <property type="match status" value="2"/>
</dbReference>
<feature type="region of interest" description="Disordered" evidence="12">
    <location>
        <begin position="325"/>
        <end position="496"/>
    </location>
</feature>